<feature type="binding site" evidence="9">
    <location>
        <begin position="360"/>
        <end position="361"/>
    </location>
    <ligand>
        <name>ATP</name>
        <dbReference type="ChEBI" id="CHEBI:30616"/>
    </ligand>
</feature>
<dbReference type="PIRSF" id="PIRSF001589">
    <property type="entry name" value="Asn_synthetase_glu-h"/>
    <property type="match status" value="1"/>
</dbReference>
<dbReference type="GO" id="GO:0005829">
    <property type="term" value="C:cytosol"/>
    <property type="evidence" value="ECO:0007669"/>
    <property type="project" value="TreeGrafter"/>
</dbReference>
<evidence type="ECO:0000256" key="6">
    <source>
        <dbReference type="ARBA" id="ARBA00022962"/>
    </source>
</evidence>
<gene>
    <name evidence="12" type="ORF">BN873_240009</name>
</gene>
<dbReference type="OrthoDB" id="9763290at2"/>
<dbReference type="Gene3D" id="3.60.20.10">
    <property type="entry name" value="Glutamine Phosphoribosylpyrophosphate, subunit 1, domain 1"/>
    <property type="match status" value="1"/>
</dbReference>
<organism evidence="12 13">
    <name type="scientific">Candidatus Competibacter denitrificans Run_A_D11</name>
    <dbReference type="NCBI Taxonomy" id="1400863"/>
    <lineage>
        <taxon>Bacteria</taxon>
        <taxon>Pseudomonadati</taxon>
        <taxon>Pseudomonadota</taxon>
        <taxon>Gammaproteobacteria</taxon>
        <taxon>Candidatus Competibacteraceae</taxon>
        <taxon>Candidatus Competibacter</taxon>
    </lineage>
</organism>
<evidence type="ECO:0000313" key="12">
    <source>
        <dbReference type="EMBL" id="CDI02061.1"/>
    </source>
</evidence>
<dbReference type="RefSeq" id="WP_048671803.1">
    <property type="nucleotide sequence ID" value="NZ_CBTJ020000030.1"/>
</dbReference>
<feature type="domain" description="Glutamine amidotransferase type-2" evidence="11">
    <location>
        <begin position="2"/>
        <end position="210"/>
    </location>
</feature>
<evidence type="ECO:0000256" key="1">
    <source>
        <dbReference type="ARBA" id="ARBA00005187"/>
    </source>
</evidence>
<dbReference type="InterPro" id="IPR017932">
    <property type="entry name" value="GATase_2_dom"/>
</dbReference>
<name>W6M390_9GAMM</name>
<dbReference type="InterPro" id="IPR029055">
    <property type="entry name" value="Ntn_hydrolases_N"/>
</dbReference>
<dbReference type="SUPFAM" id="SSF56235">
    <property type="entry name" value="N-terminal nucleophile aminohydrolases (Ntn hydrolases)"/>
    <property type="match status" value="1"/>
</dbReference>
<dbReference type="Pfam" id="PF13537">
    <property type="entry name" value="GATase_7"/>
    <property type="match status" value="1"/>
</dbReference>
<reference evidence="12" key="1">
    <citation type="submission" date="2013-07" db="EMBL/GenBank/DDBJ databases">
        <authorList>
            <person name="McIlroy S."/>
        </authorList>
    </citation>
    <scope>NUCLEOTIDE SEQUENCE [LARGE SCALE GENOMIC DNA]</scope>
    <source>
        <strain evidence="12">Run_A_D11</strain>
    </source>
</reference>
<keyword evidence="13" id="KW-1185">Reference proteome</keyword>
<evidence type="ECO:0000256" key="3">
    <source>
        <dbReference type="ARBA" id="ARBA00012737"/>
    </source>
</evidence>
<dbReference type="NCBIfam" id="TIGR01536">
    <property type="entry name" value="asn_synth_AEB"/>
    <property type="match status" value="1"/>
</dbReference>
<evidence type="ECO:0000256" key="2">
    <source>
        <dbReference type="ARBA" id="ARBA00005752"/>
    </source>
</evidence>
<dbReference type="PANTHER" id="PTHR43284">
    <property type="entry name" value="ASPARAGINE SYNTHETASE (GLUTAMINE-HYDROLYZING)"/>
    <property type="match status" value="1"/>
</dbReference>
<proteinExistence type="inferred from homology"/>
<keyword evidence="5 9" id="KW-0067">ATP-binding</keyword>
<dbReference type="InterPro" id="IPR001962">
    <property type="entry name" value="Asn_synthase"/>
</dbReference>
<comment type="pathway">
    <text evidence="1">Amino-acid biosynthesis; L-asparagine biosynthesis; L-asparagine from L-aspartate (L-Gln route): step 1/1.</text>
</comment>
<dbReference type="Proteomes" id="UP000035760">
    <property type="component" value="Unassembled WGS sequence"/>
</dbReference>
<dbReference type="PROSITE" id="PS51278">
    <property type="entry name" value="GATASE_TYPE_2"/>
    <property type="match status" value="1"/>
</dbReference>
<comment type="catalytic activity">
    <reaction evidence="7">
        <text>L-aspartate + L-glutamine + ATP + H2O = L-asparagine + L-glutamate + AMP + diphosphate + H(+)</text>
        <dbReference type="Rhea" id="RHEA:12228"/>
        <dbReference type="ChEBI" id="CHEBI:15377"/>
        <dbReference type="ChEBI" id="CHEBI:15378"/>
        <dbReference type="ChEBI" id="CHEBI:29985"/>
        <dbReference type="ChEBI" id="CHEBI:29991"/>
        <dbReference type="ChEBI" id="CHEBI:30616"/>
        <dbReference type="ChEBI" id="CHEBI:33019"/>
        <dbReference type="ChEBI" id="CHEBI:58048"/>
        <dbReference type="ChEBI" id="CHEBI:58359"/>
        <dbReference type="ChEBI" id="CHEBI:456215"/>
        <dbReference type="EC" id="6.3.5.4"/>
    </reaction>
</comment>
<dbReference type="SUPFAM" id="SSF52402">
    <property type="entry name" value="Adenine nucleotide alpha hydrolases-like"/>
    <property type="match status" value="1"/>
</dbReference>
<reference evidence="12" key="2">
    <citation type="submission" date="2014-03" db="EMBL/GenBank/DDBJ databases">
        <title>Candidatus Competibacter-lineage genomes retrieved from metagenomes reveal functional metabolic diversity.</title>
        <authorList>
            <person name="McIlroy S.J."/>
            <person name="Albertsen M."/>
            <person name="Andresen E.K."/>
            <person name="Saunders A.M."/>
            <person name="Kristiansen R."/>
            <person name="Stokholm-Bjerregaard M."/>
            <person name="Nielsen K.L."/>
            <person name="Nielsen P.H."/>
        </authorList>
    </citation>
    <scope>NUCLEOTIDE SEQUENCE</scope>
    <source>
        <strain evidence="12">Run_A_D11</strain>
    </source>
</reference>
<dbReference type="PANTHER" id="PTHR43284:SF1">
    <property type="entry name" value="ASPARAGINE SYNTHETASE"/>
    <property type="match status" value="1"/>
</dbReference>
<dbReference type="STRING" id="1400863.BN873_240009"/>
<sequence>MCGIAGYYLKAPNGHHARLTEMAQRLAHRGPDGQGFYRGERVGLAHTRLSIIDLAAGAQPLYNEDHSLCLVANGEIYNALELREELERLGHHFATHSDSEVILHAYESWGEDFLNHLLGMFAFALHDLASQQLLLVRDRLGIKPLYFSLDREGLSFASEPKALLPSLTRPEVDPIGLAQYLQNNFTCAPYTLLAGVRKIGPGELIKIGSDGLLHQRRYWSPLHTTPLDLSCSEALEYFDHLIEQVIKIHLRSDVPFGLFLSGGVDSSLLAAMISRHTQEPLRTFSIGFPGTSVHNELAAAAAVAAQIGAHHTAYEVNAEDLLECLPHTVWAADDLTADYANLPVSLLAERASAELKVIFSGEGGDEIFAGYGRYRVLPLKRLLATLRNPGTGGFRTTGLFSSEAARLFKPELLEAMDHWRTPFAHAWNEPPASWTRLMRMQYVDLRTWLPDDLLIKADRMLMAWGLEGRVPFLDHRLVEFGLGLPDSLKIEGRTGKRLLRLWGERFFSKAHLWSRKKGFTVPIRDWLQGQRLDKLSQSLAVSPGIAAWFEADAVRCLIKRQQQRGDRSGSLWALFNFALWHRLVIEDNSSIEPPSCQDPFSYFC</sequence>
<feature type="site" description="Important for beta-aspartyl-AMP intermediate formation" evidence="10">
    <location>
        <position position="362"/>
    </location>
</feature>
<keyword evidence="6 8" id="KW-0315">Glutamine amidotransferase</keyword>
<keyword evidence="12" id="KW-0436">Ligase</keyword>
<evidence type="ECO:0000256" key="8">
    <source>
        <dbReference type="PIRSR" id="PIRSR001589-1"/>
    </source>
</evidence>
<dbReference type="InterPro" id="IPR051786">
    <property type="entry name" value="ASN_synthetase/amidase"/>
</dbReference>
<evidence type="ECO:0000259" key="11">
    <source>
        <dbReference type="PROSITE" id="PS51278"/>
    </source>
</evidence>
<accession>W6M390</accession>
<dbReference type="Gene3D" id="3.40.50.620">
    <property type="entry name" value="HUPs"/>
    <property type="match status" value="1"/>
</dbReference>
<dbReference type="InterPro" id="IPR033738">
    <property type="entry name" value="AsnB_N"/>
</dbReference>
<evidence type="ECO:0000256" key="9">
    <source>
        <dbReference type="PIRSR" id="PIRSR001589-2"/>
    </source>
</evidence>
<dbReference type="InterPro" id="IPR014729">
    <property type="entry name" value="Rossmann-like_a/b/a_fold"/>
</dbReference>
<evidence type="ECO:0000313" key="13">
    <source>
        <dbReference type="Proteomes" id="UP000035760"/>
    </source>
</evidence>
<dbReference type="CDD" id="cd01991">
    <property type="entry name" value="Asn_synthase_B_C"/>
    <property type="match status" value="1"/>
</dbReference>
<comment type="similarity">
    <text evidence="2">Belongs to the asparagine synthetase family.</text>
</comment>
<comment type="caution">
    <text evidence="12">The sequence shown here is derived from an EMBL/GenBank/DDBJ whole genome shotgun (WGS) entry which is preliminary data.</text>
</comment>
<dbReference type="EMBL" id="CBTJ020000030">
    <property type="protein sequence ID" value="CDI02061.1"/>
    <property type="molecule type" value="Genomic_DNA"/>
</dbReference>
<keyword evidence="4 9" id="KW-0547">Nucleotide-binding</keyword>
<feature type="active site" description="For GATase activity" evidence="8">
    <location>
        <position position="2"/>
    </location>
</feature>
<keyword evidence="8" id="KW-0061">Asparagine biosynthesis</keyword>
<evidence type="ECO:0000256" key="7">
    <source>
        <dbReference type="ARBA" id="ARBA00048741"/>
    </source>
</evidence>
<evidence type="ECO:0000256" key="5">
    <source>
        <dbReference type="ARBA" id="ARBA00022840"/>
    </source>
</evidence>
<dbReference type="GO" id="GO:0004066">
    <property type="term" value="F:asparagine synthase (glutamine-hydrolyzing) activity"/>
    <property type="evidence" value="ECO:0007669"/>
    <property type="project" value="UniProtKB-EC"/>
</dbReference>
<dbReference type="GO" id="GO:0006529">
    <property type="term" value="P:asparagine biosynthetic process"/>
    <property type="evidence" value="ECO:0007669"/>
    <property type="project" value="UniProtKB-KW"/>
</dbReference>
<keyword evidence="8" id="KW-0028">Amino-acid biosynthesis</keyword>
<dbReference type="GO" id="GO:0005524">
    <property type="term" value="F:ATP binding"/>
    <property type="evidence" value="ECO:0007669"/>
    <property type="project" value="UniProtKB-KW"/>
</dbReference>
<dbReference type="CDD" id="cd00712">
    <property type="entry name" value="AsnB"/>
    <property type="match status" value="1"/>
</dbReference>
<dbReference type="Pfam" id="PF00733">
    <property type="entry name" value="Asn_synthase"/>
    <property type="match status" value="1"/>
</dbReference>
<feature type="binding site" evidence="9">
    <location>
        <position position="286"/>
    </location>
    <ligand>
        <name>ATP</name>
        <dbReference type="ChEBI" id="CHEBI:30616"/>
    </ligand>
</feature>
<evidence type="ECO:0000256" key="10">
    <source>
        <dbReference type="PIRSR" id="PIRSR001589-3"/>
    </source>
</evidence>
<dbReference type="EC" id="6.3.5.4" evidence="3"/>
<dbReference type="InterPro" id="IPR006426">
    <property type="entry name" value="Asn_synth_AEB"/>
</dbReference>
<evidence type="ECO:0000256" key="4">
    <source>
        <dbReference type="ARBA" id="ARBA00022741"/>
    </source>
</evidence>
<feature type="binding site" evidence="9">
    <location>
        <position position="98"/>
    </location>
    <ligand>
        <name>L-glutamine</name>
        <dbReference type="ChEBI" id="CHEBI:58359"/>
    </ligand>
</feature>
<dbReference type="AlphaFoldDB" id="W6M390"/>
<protein>
    <recommendedName>
        <fullName evidence="3">asparagine synthase (glutamine-hydrolyzing)</fullName>
        <ecNumber evidence="3">6.3.5.4</ecNumber>
    </recommendedName>
</protein>